<organism evidence="1 2">
    <name type="scientific">Fusarium beomiforme</name>
    <dbReference type="NCBI Taxonomy" id="44412"/>
    <lineage>
        <taxon>Eukaryota</taxon>
        <taxon>Fungi</taxon>
        <taxon>Dikarya</taxon>
        <taxon>Ascomycota</taxon>
        <taxon>Pezizomycotina</taxon>
        <taxon>Sordariomycetes</taxon>
        <taxon>Hypocreomycetidae</taxon>
        <taxon>Hypocreales</taxon>
        <taxon>Nectriaceae</taxon>
        <taxon>Fusarium</taxon>
        <taxon>Fusarium burgessii species complex</taxon>
    </lineage>
</organism>
<dbReference type="OrthoDB" id="3932329at2759"/>
<name>A0A9P5ARC4_9HYPO</name>
<comment type="caution">
    <text evidence="1">The sequence shown here is derived from an EMBL/GenBank/DDBJ whole genome shotgun (WGS) entry which is preliminary data.</text>
</comment>
<keyword evidence="2" id="KW-1185">Reference proteome</keyword>
<protein>
    <submittedName>
        <fullName evidence="1">Uncharacterized protein</fullName>
    </submittedName>
</protein>
<evidence type="ECO:0000313" key="2">
    <source>
        <dbReference type="Proteomes" id="UP000730481"/>
    </source>
</evidence>
<sequence length="379" mass="44165">MAEVAKATCMICAVQLWEWAPHYTPQEQEPADFNPYKWREEHIFLSGPTWPCDEKGPESLETPEQSVMVHKGRAYNRGSVILSDGREVSLQLEGLTEQHPDHDPSRGHRWYLGIHSTCLDMAKRVMSEPNGKIRSMSDLWMTIERRCVKTADENILPLYLPNIPDNRSGESTELGLRRYYIPREAICTEESILDQPSLEWWNFDPLNIPCLTDALISNLERVDVATTDQKFITNFNNLPREIEDIIVSLLRDANMSLECTYHIPQSHWKETLLQVPFLWDIEKMVIEKKDQEGMSGGFEWNWEKLVRQVMSEVSVPEKKNEIDPDDEEYDEEVEDAWNYQKVGLNVPPGLTNRRRIWQVLVEMYPNDVGMEHFINNMAE</sequence>
<proteinExistence type="predicted"/>
<dbReference type="Proteomes" id="UP000730481">
    <property type="component" value="Unassembled WGS sequence"/>
</dbReference>
<reference evidence="1" key="1">
    <citation type="journal article" date="2017" name="Mycologia">
        <title>Fusarium algeriense, sp. nov., a novel toxigenic crown rot pathogen of durum wheat from Algeria is nested in the Fusarium burgessii species complex.</title>
        <authorList>
            <person name="Laraba I."/>
            <person name="Keddad A."/>
            <person name="Boureghda H."/>
            <person name="Abdallah N."/>
            <person name="Vaughan M.M."/>
            <person name="Proctor R.H."/>
            <person name="Busman M."/>
            <person name="O'Donnell K."/>
        </authorList>
    </citation>
    <scope>NUCLEOTIDE SEQUENCE</scope>
    <source>
        <strain evidence="1">NRRL 25174</strain>
    </source>
</reference>
<gene>
    <name evidence="1" type="ORF">FBEOM_2559</name>
</gene>
<accession>A0A9P5ARC4</accession>
<dbReference type="EMBL" id="PVQB02000089">
    <property type="protein sequence ID" value="KAF4343533.1"/>
    <property type="molecule type" value="Genomic_DNA"/>
</dbReference>
<evidence type="ECO:0000313" key="1">
    <source>
        <dbReference type="EMBL" id="KAF4343533.1"/>
    </source>
</evidence>
<reference evidence="1" key="2">
    <citation type="submission" date="2020-02" db="EMBL/GenBank/DDBJ databases">
        <title>Identification and distribution of gene clusters putatively required for synthesis of sphingolipid metabolism inhibitors in phylogenetically diverse species of the filamentous fungus Fusarium.</title>
        <authorList>
            <person name="Kim H.-S."/>
            <person name="Busman M."/>
            <person name="Brown D.W."/>
            <person name="Divon H."/>
            <person name="Uhlig S."/>
            <person name="Proctor R.H."/>
        </authorList>
    </citation>
    <scope>NUCLEOTIDE SEQUENCE</scope>
    <source>
        <strain evidence="1">NRRL 25174</strain>
    </source>
</reference>
<dbReference type="AlphaFoldDB" id="A0A9P5ARC4"/>